<proteinExistence type="predicted"/>
<dbReference type="EMBL" id="GBXM01086959">
    <property type="protein sequence ID" value="JAH21618.1"/>
    <property type="molecule type" value="Transcribed_RNA"/>
</dbReference>
<reference evidence="1" key="1">
    <citation type="submission" date="2014-11" db="EMBL/GenBank/DDBJ databases">
        <authorList>
            <person name="Amaro Gonzalez C."/>
        </authorList>
    </citation>
    <scope>NUCLEOTIDE SEQUENCE</scope>
</reference>
<accession>A0A0E9QZV2</accession>
<name>A0A0E9QZV2_ANGAN</name>
<evidence type="ECO:0000313" key="1">
    <source>
        <dbReference type="EMBL" id="JAH21618.1"/>
    </source>
</evidence>
<protein>
    <submittedName>
        <fullName evidence="1">Uncharacterized protein</fullName>
    </submittedName>
</protein>
<organism evidence="1">
    <name type="scientific">Anguilla anguilla</name>
    <name type="common">European freshwater eel</name>
    <name type="synonym">Muraena anguilla</name>
    <dbReference type="NCBI Taxonomy" id="7936"/>
    <lineage>
        <taxon>Eukaryota</taxon>
        <taxon>Metazoa</taxon>
        <taxon>Chordata</taxon>
        <taxon>Craniata</taxon>
        <taxon>Vertebrata</taxon>
        <taxon>Euteleostomi</taxon>
        <taxon>Actinopterygii</taxon>
        <taxon>Neopterygii</taxon>
        <taxon>Teleostei</taxon>
        <taxon>Anguilliformes</taxon>
        <taxon>Anguillidae</taxon>
        <taxon>Anguilla</taxon>
    </lineage>
</organism>
<sequence length="28" mass="3376">MLKLQLNKSTKKLCQRFDVVQKNKIKKD</sequence>
<reference evidence="1" key="2">
    <citation type="journal article" date="2015" name="Fish Shellfish Immunol.">
        <title>Early steps in the European eel (Anguilla anguilla)-Vibrio vulnificus interaction in the gills: Role of the RtxA13 toxin.</title>
        <authorList>
            <person name="Callol A."/>
            <person name="Pajuelo D."/>
            <person name="Ebbesson L."/>
            <person name="Teles M."/>
            <person name="MacKenzie S."/>
            <person name="Amaro C."/>
        </authorList>
    </citation>
    <scope>NUCLEOTIDE SEQUENCE</scope>
</reference>
<dbReference type="AlphaFoldDB" id="A0A0E9QZV2"/>